<sequence>MSRLSAPADAHAFNRKVLKLIHSKPAALRVVYYKRVFSERPPPDEACTSTVSLSNRNTNRHHSASQFPW</sequence>
<feature type="compositionally biased region" description="Polar residues" evidence="1">
    <location>
        <begin position="47"/>
        <end position="57"/>
    </location>
</feature>
<evidence type="ECO:0000313" key="3">
    <source>
        <dbReference type="Proteomes" id="UP001228049"/>
    </source>
</evidence>
<evidence type="ECO:0000313" key="2">
    <source>
        <dbReference type="EMBL" id="KAK1880686.1"/>
    </source>
</evidence>
<keyword evidence="3" id="KW-1185">Reference proteome</keyword>
<proteinExistence type="predicted"/>
<evidence type="ECO:0000256" key="1">
    <source>
        <dbReference type="SAM" id="MobiDB-lite"/>
    </source>
</evidence>
<comment type="caution">
    <text evidence="2">The sequence shown here is derived from an EMBL/GenBank/DDBJ whole genome shotgun (WGS) entry which is preliminary data.</text>
</comment>
<dbReference type="GO" id="GO:0016301">
    <property type="term" value="F:kinase activity"/>
    <property type="evidence" value="ECO:0007669"/>
    <property type="project" value="UniProtKB-KW"/>
</dbReference>
<reference evidence="2" key="1">
    <citation type="submission" date="2023-04" db="EMBL/GenBank/DDBJ databases">
        <title>Chromosome-level genome of Chaenocephalus aceratus.</title>
        <authorList>
            <person name="Park H."/>
        </authorList>
    </citation>
    <scope>NUCLEOTIDE SEQUENCE</scope>
    <source>
        <strain evidence="2">DE</strain>
        <tissue evidence="2">Muscle</tissue>
    </source>
</reference>
<feature type="region of interest" description="Disordered" evidence="1">
    <location>
        <begin position="39"/>
        <end position="69"/>
    </location>
</feature>
<gene>
    <name evidence="2" type="ORF">KUDE01_026210</name>
</gene>
<dbReference type="EMBL" id="JASDAP010000025">
    <property type="protein sequence ID" value="KAK1880686.1"/>
    <property type="molecule type" value="Genomic_DNA"/>
</dbReference>
<dbReference type="AlphaFoldDB" id="A0AAD9EXH3"/>
<keyword evidence="2" id="KW-0418">Kinase</keyword>
<dbReference type="Proteomes" id="UP001228049">
    <property type="component" value="Unassembled WGS sequence"/>
</dbReference>
<accession>A0AAD9EXH3</accession>
<organism evidence="2 3">
    <name type="scientific">Dissostichus eleginoides</name>
    <name type="common">Patagonian toothfish</name>
    <name type="synonym">Dissostichus amissus</name>
    <dbReference type="NCBI Taxonomy" id="100907"/>
    <lineage>
        <taxon>Eukaryota</taxon>
        <taxon>Metazoa</taxon>
        <taxon>Chordata</taxon>
        <taxon>Craniata</taxon>
        <taxon>Vertebrata</taxon>
        <taxon>Euteleostomi</taxon>
        <taxon>Actinopterygii</taxon>
        <taxon>Neopterygii</taxon>
        <taxon>Teleostei</taxon>
        <taxon>Neoteleostei</taxon>
        <taxon>Acanthomorphata</taxon>
        <taxon>Eupercaria</taxon>
        <taxon>Perciformes</taxon>
        <taxon>Notothenioidei</taxon>
        <taxon>Nototheniidae</taxon>
        <taxon>Dissostichus</taxon>
    </lineage>
</organism>
<keyword evidence="2" id="KW-0808">Transferase</keyword>
<protein>
    <submittedName>
        <fullName evidence="2">Sensor-like histidine kinase</fullName>
    </submittedName>
</protein>
<name>A0AAD9EXH3_DISEL</name>